<dbReference type="GO" id="GO:0016757">
    <property type="term" value="F:glycosyltransferase activity"/>
    <property type="evidence" value="ECO:0007669"/>
    <property type="project" value="UniProtKB-ARBA"/>
</dbReference>
<organism evidence="2 3">
    <name type="scientific">Vibrio rotiferianus</name>
    <dbReference type="NCBI Taxonomy" id="190895"/>
    <lineage>
        <taxon>Bacteria</taxon>
        <taxon>Pseudomonadati</taxon>
        <taxon>Pseudomonadota</taxon>
        <taxon>Gammaproteobacteria</taxon>
        <taxon>Vibrionales</taxon>
        <taxon>Vibrionaceae</taxon>
        <taxon>Vibrio</taxon>
    </lineage>
</organism>
<protein>
    <submittedName>
        <fullName evidence="2">Glycosyl transferase</fullName>
    </submittedName>
</protein>
<dbReference type="Pfam" id="PF13692">
    <property type="entry name" value="Glyco_trans_1_4"/>
    <property type="match status" value="1"/>
</dbReference>
<dbReference type="RefSeq" id="WP_143693612.1">
    <property type="nucleotide sequence ID" value="NZ_AP019799.1"/>
</dbReference>
<feature type="domain" description="Glycosyltransferase subfamily 4-like N-terminal" evidence="1">
    <location>
        <begin position="13"/>
        <end position="158"/>
    </location>
</feature>
<dbReference type="PANTHER" id="PTHR45947:SF3">
    <property type="entry name" value="SULFOQUINOVOSYL TRANSFERASE SQD2"/>
    <property type="match status" value="1"/>
</dbReference>
<evidence type="ECO:0000313" key="3">
    <source>
        <dbReference type="Proteomes" id="UP000315115"/>
    </source>
</evidence>
<evidence type="ECO:0000313" key="2">
    <source>
        <dbReference type="EMBL" id="BBL90967.1"/>
    </source>
</evidence>
<dbReference type="PANTHER" id="PTHR45947">
    <property type="entry name" value="SULFOQUINOVOSYL TRANSFERASE SQD2"/>
    <property type="match status" value="1"/>
</dbReference>
<dbReference type="InterPro" id="IPR028098">
    <property type="entry name" value="Glyco_trans_4-like_N"/>
</dbReference>
<evidence type="ECO:0000259" key="1">
    <source>
        <dbReference type="Pfam" id="PF13579"/>
    </source>
</evidence>
<name>A0A510IBQ1_9VIBR</name>
<sequence>MKKILHITEAFGGGVQTALYSYLQSSRTEPYQHFLFARARQEDMTREGGEDGFSHVQWSQGNVLQFMMDANRFIDQVQPDIVHLHSSKAGFLGRFLRLGKAQLVYTPHCYSFERKDITPLERAVYRTLEKLLIRRIDVVAGCSQRECDLALQLGAKKSELLNNFVTYTDIASSPSIDADTIKITILGRVAPQKDPQFLIDTLTELKHLPVARKYTINWIGGGDNELEAALKKCGINVTGMLPRDEVMIRLKESDLYLHTAAWEGMPLTILEASKLHVPMVIRSIGATENLNYPFLAKTSVEMAKQIAHCINNYDEIDFKRYSQEVNHSFSENNQRLALVNIYG</sequence>
<accession>A0A510IBQ1</accession>
<keyword evidence="2" id="KW-0808">Transferase</keyword>
<dbReference type="AlphaFoldDB" id="A0A510IBQ1"/>
<dbReference type="Gene3D" id="3.40.50.2000">
    <property type="entry name" value="Glycogen Phosphorylase B"/>
    <property type="match status" value="2"/>
</dbReference>
<proteinExistence type="predicted"/>
<dbReference type="Pfam" id="PF13579">
    <property type="entry name" value="Glyco_trans_4_4"/>
    <property type="match status" value="1"/>
</dbReference>
<dbReference type="SUPFAM" id="SSF53756">
    <property type="entry name" value="UDP-Glycosyltransferase/glycogen phosphorylase"/>
    <property type="match status" value="1"/>
</dbReference>
<reference evidence="3" key="1">
    <citation type="submission" date="2019-07" db="EMBL/GenBank/DDBJ databases">
        <title>Complete Genome Sequences of Vibrion rotiferianus strain AM7.</title>
        <authorList>
            <person name="Miyazaki K."/>
            <person name="Wiseschart A."/>
            <person name="Pootanakit K."/>
            <person name="Ishimori K."/>
            <person name="Kitahara K."/>
        </authorList>
    </citation>
    <scope>NUCLEOTIDE SEQUENCE [LARGE SCALE GENOMIC DNA]</scope>
    <source>
        <strain evidence="3">AM7</strain>
    </source>
</reference>
<dbReference type="InterPro" id="IPR050194">
    <property type="entry name" value="Glycosyltransferase_grp1"/>
</dbReference>
<dbReference type="Proteomes" id="UP000315115">
    <property type="component" value="Chromosome 2"/>
</dbReference>
<dbReference type="EMBL" id="AP019799">
    <property type="protein sequence ID" value="BBL90967.1"/>
    <property type="molecule type" value="Genomic_DNA"/>
</dbReference>
<gene>
    <name evidence="2" type="ORF">VroAM7_36200</name>
</gene>